<evidence type="ECO:0000313" key="2">
    <source>
        <dbReference type="Proteomes" id="UP001312908"/>
    </source>
</evidence>
<reference evidence="1 2" key="1">
    <citation type="submission" date="2023-10" db="EMBL/GenBank/DDBJ databases">
        <title>Sorlinia euscelidii gen. nov., sp. nov., an acetic acid bacteria isolated from the gut of Euscelidius variegatus emitter.</title>
        <authorList>
            <person name="Michoud G."/>
            <person name="Marasco R."/>
            <person name="Seferji K."/>
            <person name="Gonella E."/>
            <person name="Garuglieri E."/>
            <person name="Alma A."/>
            <person name="Mapelli F."/>
            <person name="Borin S."/>
            <person name="Daffonchio D."/>
            <person name="Crotti E."/>
        </authorList>
    </citation>
    <scope>NUCLEOTIDE SEQUENCE [LARGE SCALE GENOMIC DNA]</scope>
    <source>
        <strain evidence="1 2">EV16P</strain>
    </source>
</reference>
<evidence type="ECO:0000313" key="1">
    <source>
        <dbReference type="EMBL" id="MEE8659164.1"/>
    </source>
</evidence>
<keyword evidence="2" id="KW-1185">Reference proteome</keyword>
<organism evidence="1 2">
    <name type="scientific">Sorlinia euscelidii</name>
    <dbReference type="NCBI Taxonomy" id="3081148"/>
    <lineage>
        <taxon>Bacteria</taxon>
        <taxon>Pseudomonadati</taxon>
        <taxon>Pseudomonadota</taxon>
        <taxon>Alphaproteobacteria</taxon>
        <taxon>Acetobacterales</taxon>
        <taxon>Acetobacteraceae</taxon>
        <taxon>Sorlinia</taxon>
    </lineage>
</organism>
<protein>
    <submittedName>
        <fullName evidence="1">Uncharacterized protein</fullName>
    </submittedName>
</protein>
<dbReference type="EMBL" id="JAWJZY010000003">
    <property type="protein sequence ID" value="MEE8659164.1"/>
    <property type="molecule type" value="Genomic_DNA"/>
</dbReference>
<accession>A0ABU7U2T1</accession>
<proteinExistence type="predicted"/>
<sequence>MTGTETVSGRVRLCRNLCTALKRREKGVSKRWRNEACGTYQKRGAVNFISPSSH</sequence>
<comment type="caution">
    <text evidence="1">The sequence shown here is derived from an EMBL/GenBank/DDBJ whole genome shotgun (WGS) entry which is preliminary data.</text>
</comment>
<name>A0ABU7U2T1_9PROT</name>
<dbReference type="Proteomes" id="UP001312908">
    <property type="component" value="Unassembled WGS sequence"/>
</dbReference>
<gene>
    <name evidence="1" type="ORF">DOFOFD_09075</name>
</gene>